<dbReference type="InterPro" id="IPR036679">
    <property type="entry name" value="FlgN-like_sf"/>
</dbReference>
<gene>
    <name evidence="3" type="ORF">SAMN05444406_1188</name>
</gene>
<accession>A0A1I5WMM9</accession>
<dbReference type="Pfam" id="PF05130">
    <property type="entry name" value="FlgN"/>
    <property type="match status" value="1"/>
</dbReference>
<evidence type="ECO:0000256" key="1">
    <source>
        <dbReference type="ARBA" id="ARBA00022795"/>
    </source>
</evidence>
<dbReference type="Proteomes" id="UP000198577">
    <property type="component" value="Unassembled WGS sequence"/>
</dbReference>
<proteinExistence type="predicted"/>
<sequence length="171" mass="19890">MNMMEGNKLEINQKVNEKLEKLLEIAEAKKHHMQRILELTQKQSEVLSAEQVDQLLEYIEDKQEHIDAIKALDEEFSSIFEEIKEEVRSDGFKNDNPEGYDLYAGLRASVSEIKDTVEAIYNLETENQNRLREVMRNVKASISSINRGKRGYNAYKQRVPQADGVFIDQRK</sequence>
<evidence type="ECO:0000313" key="4">
    <source>
        <dbReference type="Proteomes" id="UP000198577"/>
    </source>
</evidence>
<protein>
    <submittedName>
        <fullName evidence="3">FlgN protein</fullName>
    </submittedName>
</protein>
<evidence type="ECO:0000313" key="3">
    <source>
        <dbReference type="EMBL" id="SFQ21045.1"/>
    </source>
</evidence>
<keyword evidence="2" id="KW-0175">Coiled coil</keyword>
<dbReference type="Gene3D" id="1.20.58.300">
    <property type="entry name" value="FlgN-like"/>
    <property type="match status" value="1"/>
</dbReference>
<dbReference type="EMBL" id="FOXR01000018">
    <property type="protein sequence ID" value="SFQ21045.1"/>
    <property type="molecule type" value="Genomic_DNA"/>
</dbReference>
<keyword evidence="1" id="KW-1005">Bacterial flagellum biogenesis</keyword>
<feature type="coiled-coil region" evidence="2">
    <location>
        <begin position="9"/>
        <end position="75"/>
    </location>
</feature>
<dbReference type="InterPro" id="IPR007809">
    <property type="entry name" value="FlgN-like"/>
</dbReference>
<name>A0A1I5WMM9_9FIRM</name>
<reference evidence="3 4" key="1">
    <citation type="submission" date="2016-10" db="EMBL/GenBank/DDBJ databases">
        <authorList>
            <person name="de Groot N.N."/>
        </authorList>
    </citation>
    <scope>NUCLEOTIDE SEQUENCE [LARGE SCALE GENOMIC DNA]</scope>
    <source>
        <strain evidence="3 4">DSM 20678</strain>
    </source>
</reference>
<dbReference type="GO" id="GO:0044780">
    <property type="term" value="P:bacterial-type flagellum assembly"/>
    <property type="evidence" value="ECO:0007669"/>
    <property type="project" value="InterPro"/>
</dbReference>
<evidence type="ECO:0000256" key="2">
    <source>
        <dbReference type="SAM" id="Coils"/>
    </source>
</evidence>
<dbReference type="AlphaFoldDB" id="A0A1I5WMM9"/>
<keyword evidence="4" id="KW-1185">Reference proteome</keyword>
<dbReference type="SUPFAM" id="SSF140566">
    <property type="entry name" value="FlgN-like"/>
    <property type="match status" value="1"/>
</dbReference>
<organism evidence="3 4">
    <name type="scientific">Caldicoprobacter faecalis</name>
    <dbReference type="NCBI Taxonomy" id="937334"/>
    <lineage>
        <taxon>Bacteria</taxon>
        <taxon>Bacillati</taxon>
        <taxon>Bacillota</taxon>
        <taxon>Clostridia</taxon>
        <taxon>Caldicoprobacterales</taxon>
        <taxon>Caldicoprobacteraceae</taxon>
        <taxon>Caldicoprobacter</taxon>
    </lineage>
</organism>